<reference evidence="3 4" key="1">
    <citation type="submission" date="2024-06" db="EMBL/GenBank/DDBJ databases">
        <authorList>
            <person name="Tuo L."/>
        </authorList>
    </citation>
    <scope>NUCLEOTIDE SEQUENCE [LARGE SCALE GENOMIC DNA]</scope>
    <source>
        <strain evidence="3 4">ZMM04-5</strain>
    </source>
</reference>
<dbReference type="Gene3D" id="3.40.50.2000">
    <property type="entry name" value="Glycogen Phosphorylase B"/>
    <property type="match status" value="2"/>
</dbReference>
<dbReference type="Pfam" id="PF03033">
    <property type="entry name" value="Glyco_transf_28"/>
    <property type="match status" value="1"/>
</dbReference>
<dbReference type="CDD" id="cd03784">
    <property type="entry name" value="GT1_Gtf-like"/>
    <property type="match status" value="1"/>
</dbReference>
<name>A0ABV3QZN2_9HYPH</name>
<dbReference type="InterPro" id="IPR050426">
    <property type="entry name" value="Glycosyltransferase_28"/>
</dbReference>
<dbReference type="InterPro" id="IPR002213">
    <property type="entry name" value="UDP_glucos_trans"/>
</dbReference>
<organism evidence="3 4">
    <name type="scientific">Mesorhizobium marinum</name>
    <dbReference type="NCBI Taxonomy" id="3228790"/>
    <lineage>
        <taxon>Bacteria</taxon>
        <taxon>Pseudomonadati</taxon>
        <taxon>Pseudomonadota</taxon>
        <taxon>Alphaproteobacteria</taxon>
        <taxon>Hyphomicrobiales</taxon>
        <taxon>Phyllobacteriaceae</taxon>
        <taxon>Mesorhizobium</taxon>
    </lineage>
</organism>
<protein>
    <submittedName>
        <fullName evidence="3">Glycosyltransferase</fullName>
    </submittedName>
</protein>
<accession>A0ABV3QZN2</accession>
<dbReference type="PANTHER" id="PTHR48050:SF13">
    <property type="entry name" value="STEROL 3-BETA-GLUCOSYLTRANSFERASE UGT80A2"/>
    <property type="match status" value="1"/>
</dbReference>
<gene>
    <name evidence="3" type="ORF">ABUE31_10790</name>
</gene>
<evidence type="ECO:0000259" key="2">
    <source>
        <dbReference type="Pfam" id="PF06722"/>
    </source>
</evidence>
<dbReference type="PANTHER" id="PTHR48050">
    <property type="entry name" value="STEROL 3-BETA-GLUCOSYLTRANSFERASE"/>
    <property type="match status" value="1"/>
</dbReference>
<dbReference type="InterPro" id="IPR004276">
    <property type="entry name" value="GlycoTrans_28_N"/>
</dbReference>
<evidence type="ECO:0000313" key="4">
    <source>
        <dbReference type="Proteomes" id="UP001556196"/>
    </source>
</evidence>
<dbReference type="Pfam" id="PF06722">
    <property type="entry name" value="EryCIII-like_C"/>
    <property type="match status" value="1"/>
</dbReference>
<dbReference type="InterPro" id="IPR010610">
    <property type="entry name" value="EryCIII-like_C"/>
</dbReference>
<dbReference type="SUPFAM" id="SSF53756">
    <property type="entry name" value="UDP-Glycosyltransferase/glycogen phosphorylase"/>
    <property type="match status" value="1"/>
</dbReference>
<sequence length="421" mass="44467">MRISIHTLGTRGDTQPYLALARGLRRSGHDVLLVAPDQFAAMAAAEDIDFAPLPQEFLAILDSPEAKAILGRSGAGFGAGLKLLKFYREIGPRLLDAEWDAARVFGPDAIIFHPKALGAPHIAAKLGIPLFLASPLPGFTPTSAFASPVLPVCSLGPLNRLSHALMIHGGGVLFAKSIRAWRTDVLALPARGNAASLSGTLYAYSPHVLARPRDWGPDVAVTGYWFLEKGDWTPPVGLAEFLAAGEPPIYVGFGSMPGSDPERLTGLVLDGLRQAGKRGLLATAGGALTTDVSDDRVHVIREAPHDRLFPFVGATLHHGGAGTTGAALRAGKPTAICPFLGDQPFWARRVAALGVGPQPLDKRAMSADDIAAALLAMDDPGMRSRAADLGRAVRAEDGVSDAVRFIEDRLARTLHIHTNFA</sequence>
<proteinExistence type="predicted"/>
<dbReference type="EMBL" id="JBFOCI010000002">
    <property type="protein sequence ID" value="MEW9806471.1"/>
    <property type="molecule type" value="Genomic_DNA"/>
</dbReference>
<feature type="domain" description="Glycosyltransferase family 28 N-terminal" evidence="1">
    <location>
        <begin position="5"/>
        <end position="139"/>
    </location>
</feature>
<feature type="domain" description="Erythromycin biosynthesis protein CIII-like C-terminal" evidence="2">
    <location>
        <begin position="295"/>
        <end position="391"/>
    </location>
</feature>
<dbReference type="Proteomes" id="UP001556196">
    <property type="component" value="Unassembled WGS sequence"/>
</dbReference>
<keyword evidence="4" id="KW-1185">Reference proteome</keyword>
<dbReference type="RefSeq" id="WP_367723531.1">
    <property type="nucleotide sequence ID" value="NZ_JBFOCI010000002.1"/>
</dbReference>
<evidence type="ECO:0000259" key="1">
    <source>
        <dbReference type="Pfam" id="PF03033"/>
    </source>
</evidence>
<comment type="caution">
    <text evidence="3">The sequence shown here is derived from an EMBL/GenBank/DDBJ whole genome shotgun (WGS) entry which is preliminary data.</text>
</comment>
<evidence type="ECO:0000313" key="3">
    <source>
        <dbReference type="EMBL" id="MEW9806471.1"/>
    </source>
</evidence>